<name>G0QT12_ICHMU</name>
<dbReference type="STRING" id="857967.G0QT12"/>
<sequence length="299" mass="33720">MIFYILFLLITLQIITRQHNIPNKLQGNILKCFAEIGKASVNIGQLAAIIATTKDTVQITNSVGKIFGSLDPLMRECSNPICLKEAYQRCEKDNQKCEQYGAIVYPKCNEGYYNWGCCVCTKKCPEGFTDNGLYCLKPKAYGRGSGYPWKFGDSLTLNNAMQRCQSENEQGCEQNGLVIYPKCKKGYHNVGCCICTIDCPEGSTDIGISCKKPETYGRGFGYPIHYNDCQNKSLLRNLSEKEQDKNFLSNLSCGEIKNYLKTISEKFISYQSDQSKKDLIIQLSIQLSELLSQFQVFKC</sequence>
<dbReference type="Proteomes" id="UP000008983">
    <property type="component" value="Unassembled WGS sequence"/>
</dbReference>
<evidence type="ECO:0000313" key="3">
    <source>
        <dbReference type="Proteomes" id="UP000008983"/>
    </source>
</evidence>
<evidence type="ECO:0000313" key="2">
    <source>
        <dbReference type="EMBL" id="EGR31648.1"/>
    </source>
</evidence>
<dbReference type="InParanoid" id="G0QT12"/>
<dbReference type="eggNOG" id="ENOG502S6IW">
    <property type="taxonomic scope" value="Eukaryota"/>
</dbReference>
<feature type="signal peptide" evidence="1">
    <location>
        <begin position="1"/>
        <end position="17"/>
    </location>
</feature>
<accession>G0QT12</accession>
<proteinExistence type="predicted"/>
<dbReference type="AlphaFoldDB" id="G0QT12"/>
<protein>
    <submittedName>
        <fullName evidence="2">Uncharacterized protein</fullName>
    </submittedName>
</protein>
<dbReference type="RefSeq" id="XP_004035134.1">
    <property type="nucleotide sequence ID" value="XM_004035086.1"/>
</dbReference>
<feature type="chain" id="PRO_5003407903" evidence="1">
    <location>
        <begin position="18"/>
        <end position="299"/>
    </location>
</feature>
<gene>
    <name evidence="2" type="ORF">IMG5_105320</name>
</gene>
<evidence type="ECO:0000256" key="1">
    <source>
        <dbReference type="SAM" id="SignalP"/>
    </source>
</evidence>
<dbReference type="PANTHER" id="PTHR34859:SF2">
    <property type="entry name" value="LYSM DOMAIN-CONTAINING PROTEIN"/>
    <property type="match status" value="1"/>
</dbReference>
<dbReference type="OrthoDB" id="310692at2759"/>
<dbReference type="PANTHER" id="PTHR34859">
    <property type="entry name" value="UNNAMED PRODUCT"/>
    <property type="match status" value="1"/>
</dbReference>
<dbReference type="GeneID" id="14907793"/>
<organism evidence="2 3">
    <name type="scientific">Ichthyophthirius multifiliis</name>
    <name type="common">White spot disease agent</name>
    <name type="synonym">Ich</name>
    <dbReference type="NCBI Taxonomy" id="5932"/>
    <lineage>
        <taxon>Eukaryota</taxon>
        <taxon>Sar</taxon>
        <taxon>Alveolata</taxon>
        <taxon>Ciliophora</taxon>
        <taxon>Intramacronucleata</taxon>
        <taxon>Oligohymenophorea</taxon>
        <taxon>Hymenostomatida</taxon>
        <taxon>Ophryoglenina</taxon>
        <taxon>Ichthyophthirius</taxon>
    </lineage>
</organism>
<dbReference type="EMBL" id="GL983837">
    <property type="protein sequence ID" value="EGR31648.1"/>
    <property type="molecule type" value="Genomic_DNA"/>
</dbReference>
<reference evidence="2 3" key="1">
    <citation type="submission" date="2011-07" db="EMBL/GenBank/DDBJ databases">
        <authorList>
            <person name="Coyne R."/>
            <person name="Brami D."/>
            <person name="Johnson J."/>
            <person name="Hostetler J."/>
            <person name="Hannick L."/>
            <person name="Clark T."/>
            <person name="Cassidy-Hanley D."/>
            <person name="Inman J."/>
        </authorList>
    </citation>
    <scope>NUCLEOTIDE SEQUENCE [LARGE SCALE GENOMIC DNA]</scope>
    <source>
        <strain evidence="2 3">G5</strain>
    </source>
</reference>
<keyword evidence="3" id="KW-1185">Reference proteome</keyword>
<dbReference type="OMA" id="CKQGFHN"/>
<keyword evidence="1" id="KW-0732">Signal</keyword>